<feature type="chain" id="PRO_5014649841" evidence="2">
    <location>
        <begin position="27"/>
        <end position="89"/>
    </location>
</feature>
<evidence type="ECO:0000256" key="2">
    <source>
        <dbReference type="SAM" id="SignalP"/>
    </source>
</evidence>
<proteinExistence type="predicted"/>
<evidence type="ECO:0000313" key="3">
    <source>
        <dbReference type="EMBL" id="MBW76048.1"/>
    </source>
</evidence>
<accession>A0A2M4DFU9</accession>
<feature type="compositionally biased region" description="Basic and acidic residues" evidence="1">
    <location>
        <begin position="78"/>
        <end position="89"/>
    </location>
</feature>
<dbReference type="AlphaFoldDB" id="A0A2M4DFU9"/>
<name>A0A2M4DFU9_ANODA</name>
<feature type="signal peptide" evidence="2">
    <location>
        <begin position="1"/>
        <end position="26"/>
    </location>
</feature>
<feature type="region of interest" description="Disordered" evidence="1">
    <location>
        <begin position="64"/>
        <end position="89"/>
    </location>
</feature>
<reference evidence="3" key="1">
    <citation type="submission" date="2018-01" db="EMBL/GenBank/DDBJ databases">
        <title>An insight into the sialome of Amazonian anophelines.</title>
        <authorList>
            <person name="Ribeiro J.M."/>
            <person name="Scarpassa V."/>
            <person name="Calvo E."/>
        </authorList>
    </citation>
    <scope>NUCLEOTIDE SEQUENCE</scope>
</reference>
<protein>
    <submittedName>
        <fullName evidence="3">Putative secreted protein</fullName>
    </submittedName>
</protein>
<organism evidence="3">
    <name type="scientific">Anopheles darlingi</name>
    <name type="common">Mosquito</name>
    <dbReference type="NCBI Taxonomy" id="43151"/>
    <lineage>
        <taxon>Eukaryota</taxon>
        <taxon>Metazoa</taxon>
        <taxon>Ecdysozoa</taxon>
        <taxon>Arthropoda</taxon>
        <taxon>Hexapoda</taxon>
        <taxon>Insecta</taxon>
        <taxon>Pterygota</taxon>
        <taxon>Neoptera</taxon>
        <taxon>Endopterygota</taxon>
        <taxon>Diptera</taxon>
        <taxon>Nematocera</taxon>
        <taxon>Culicoidea</taxon>
        <taxon>Culicidae</taxon>
        <taxon>Anophelinae</taxon>
        <taxon>Anopheles</taxon>
    </lineage>
</organism>
<evidence type="ECO:0000256" key="1">
    <source>
        <dbReference type="SAM" id="MobiDB-lite"/>
    </source>
</evidence>
<sequence length="89" mass="10549">MVHFPIQHILIFYLLMLLYKQNTAFSGTVCVQFHFKFQSRHMTLLERRISLGFFLHILESFQSNKNGSSSVVNHHWQTKGENRKHQTST</sequence>
<dbReference type="EMBL" id="GGFL01011870">
    <property type="protein sequence ID" value="MBW76048.1"/>
    <property type="molecule type" value="Transcribed_RNA"/>
</dbReference>
<keyword evidence="2" id="KW-0732">Signal</keyword>